<keyword evidence="1" id="KW-0812">Transmembrane</keyword>
<keyword evidence="1" id="KW-0472">Membrane</keyword>
<feature type="transmembrane region" description="Helical" evidence="1">
    <location>
        <begin position="126"/>
        <end position="148"/>
    </location>
</feature>
<sequence length="289" mass="30740">MASVASPAAGRQEVSMVVGFLTSYVLRATSGALEAWLRKSCHLCICGRGHGSAAVLASERSLTWLEAKARLDATEDLPLLALAGLRLVFWHWLQPVAFALLLYSWSDDVYFGSDSSSPGGSGRLQAVLACAVLVREILYFVCSVLAAAKRPAFLLIDVAATWRSGAKGEAIASVLMPEKFLGWYLLGAAPSAGASRRFNLYCMSVLILDGCSLLALWAGLAGWTAQPPLPLAICYSVTTVSLLAMPCWAFILLALGWAGIHPDFGFGRRVHGLSGQAAPLDIPLEPTSD</sequence>
<feature type="transmembrane region" description="Helical" evidence="1">
    <location>
        <begin position="87"/>
        <end position="106"/>
    </location>
</feature>
<name>A0A813DNA4_POLGL</name>
<accession>A0A813DNA4</accession>
<keyword evidence="1" id="KW-1133">Transmembrane helix</keyword>
<gene>
    <name evidence="2" type="ORF">PGLA1383_LOCUS6803</name>
</gene>
<organism evidence="2 3">
    <name type="scientific">Polarella glacialis</name>
    <name type="common">Dinoflagellate</name>
    <dbReference type="NCBI Taxonomy" id="89957"/>
    <lineage>
        <taxon>Eukaryota</taxon>
        <taxon>Sar</taxon>
        <taxon>Alveolata</taxon>
        <taxon>Dinophyceae</taxon>
        <taxon>Suessiales</taxon>
        <taxon>Suessiaceae</taxon>
        <taxon>Polarella</taxon>
    </lineage>
</organism>
<evidence type="ECO:0000313" key="2">
    <source>
        <dbReference type="EMBL" id="CAE8587984.1"/>
    </source>
</evidence>
<reference evidence="2" key="1">
    <citation type="submission" date="2021-02" db="EMBL/GenBank/DDBJ databases">
        <authorList>
            <person name="Dougan E. K."/>
            <person name="Rhodes N."/>
            <person name="Thang M."/>
            <person name="Chan C."/>
        </authorList>
    </citation>
    <scope>NUCLEOTIDE SEQUENCE</scope>
</reference>
<proteinExistence type="predicted"/>
<feature type="transmembrane region" description="Helical" evidence="1">
    <location>
        <begin position="200"/>
        <end position="220"/>
    </location>
</feature>
<dbReference type="OrthoDB" id="440034at2759"/>
<protein>
    <submittedName>
        <fullName evidence="2">Uncharacterized protein</fullName>
    </submittedName>
</protein>
<feature type="transmembrane region" description="Helical" evidence="1">
    <location>
        <begin position="240"/>
        <end position="260"/>
    </location>
</feature>
<evidence type="ECO:0000256" key="1">
    <source>
        <dbReference type="SAM" id="Phobius"/>
    </source>
</evidence>
<dbReference type="AlphaFoldDB" id="A0A813DNA4"/>
<dbReference type="EMBL" id="CAJNNV010002861">
    <property type="protein sequence ID" value="CAE8587984.1"/>
    <property type="molecule type" value="Genomic_DNA"/>
</dbReference>
<keyword evidence="3" id="KW-1185">Reference proteome</keyword>
<evidence type="ECO:0000313" key="3">
    <source>
        <dbReference type="Proteomes" id="UP000654075"/>
    </source>
</evidence>
<dbReference type="Proteomes" id="UP000654075">
    <property type="component" value="Unassembled WGS sequence"/>
</dbReference>
<comment type="caution">
    <text evidence="2">The sequence shown here is derived from an EMBL/GenBank/DDBJ whole genome shotgun (WGS) entry which is preliminary data.</text>
</comment>